<proteinExistence type="predicted"/>
<sequence length="108" mass="11846">MGGNVSRGPLIPDLTTVLQDLASISIDLTLTESRSQLLISKSSRPSRLIFGDVLTRARWKNQKGKRAKGNVHGGERGLGCERVWSGIFLCSCLAKCSVREGVRWSECE</sequence>
<accession>A0A1R3G1J6</accession>
<comment type="caution">
    <text evidence="1">The sequence shown here is derived from an EMBL/GenBank/DDBJ whole genome shotgun (WGS) entry which is preliminary data.</text>
</comment>
<evidence type="ECO:0000313" key="2">
    <source>
        <dbReference type="Proteomes" id="UP000187203"/>
    </source>
</evidence>
<name>A0A1R3G1J6_9ROSI</name>
<dbReference type="EMBL" id="AWUE01023992">
    <property type="protein sequence ID" value="OMO51948.1"/>
    <property type="molecule type" value="Genomic_DNA"/>
</dbReference>
<organism evidence="1 2">
    <name type="scientific">Corchorus olitorius</name>
    <dbReference type="NCBI Taxonomy" id="93759"/>
    <lineage>
        <taxon>Eukaryota</taxon>
        <taxon>Viridiplantae</taxon>
        <taxon>Streptophyta</taxon>
        <taxon>Embryophyta</taxon>
        <taxon>Tracheophyta</taxon>
        <taxon>Spermatophyta</taxon>
        <taxon>Magnoliopsida</taxon>
        <taxon>eudicotyledons</taxon>
        <taxon>Gunneridae</taxon>
        <taxon>Pentapetalae</taxon>
        <taxon>rosids</taxon>
        <taxon>malvids</taxon>
        <taxon>Malvales</taxon>
        <taxon>Malvaceae</taxon>
        <taxon>Grewioideae</taxon>
        <taxon>Apeibeae</taxon>
        <taxon>Corchorus</taxon>
    </lineage>
</organism>
<evidence type="ECO:0000313" key="1">
    <source>
        <dbReference type="EMBL" id="OMO51948.1"/>
    </source>
</evidence>
<dbReference type="AlphaFoldDB" id="A0A1R3G1J6"/>
<dbReference type="Proteomes" id="UP000187203">
    <property type="component" value="Unassembled WGS sequence"/>
</dbReference>
<keyword evidence="2" id="KW-1185">Reference proteome</keyword>
<reference evidence="2" key="1">
    <citation type="submission" date="2013-09" db="EMBL/GenBank/DDBJ databases">
        <title>Corchorus olitorius genome sequencing.</title>
        <authorList>
            <person name="Alam M."/>
            <person name="Haque M.S."/>
            <person name="Islam M.S."/>
            <person name="Emdad E.M."/>
            <person name="Islam M.M."/>
            <person name="Ahmed B."/>
            <person name="Halim A."/>
            <person name="Hossen Q.M.M."/>
            <person name="Hossain M.Z."/>
            <person name="Ahmed R."/>
            <person name="Khan M.M."/>
            <person name="Islam R."/>
            <person name="Rashid M.M."/>
            <person name="Khan S.A."/>
            <person name="Rahman M.S."/>
            <person name="Alam M."/>
            <person name="Yahiya A.S."/>
            <person name="Khan M.S."/>
            <person name="Azam M.S."/>
            <person name="Haque T."/>
            <person name="Lashkar M.Z.H."/>
            <person name="Akhand A.I."/>
            <person name="Morshed G."/>
            <person name="Roy S."/>
            <person name="Uddin K.S."/>
            <person name="Rabeya T."/>
            <person name="Hossain A.S."/>
            <person name="Chowdhury A."/>
            <person name="Snigdha A.R."/>
            <person name="Mortoza M.S."/>
            <person name="Matin S.A."/>
            <person name="Hoque S.M.E."/>
            <person name="Islam M.K."/>
            <person name="Roy D.K."/>
            <person name="Haider R."/>
            <person name="Moosa M.M."/>
            <person name="Elias S.M."/>
            <person name="Hasan A.M."/>
            <person name="Jahan S."/>
            <person name="Shafiuddin M."/>
            <person name="Mahmood N."/>
            <person name="Shommy N.S."/>
        </authorList>
    </citation>
    <scope>NUCLEOTIDE SEQUENCE [LARGE SCALE GENOMIC DNA]</scope>
    <source>
        <strain evidence="2">cv. O-4</strain>
    </source>
</reference>
<gene>
    <name evidence="1" type="ORF">COLO4_37456</name>
</gene>
<protein>
    <submittedName>
        <fullName evidence="1">Uncharacterized protein</fullName>
    </submittedName>
</protein>